<dbReference type="Gene3D" id="1.10.8.430">
    <property type="entry name" value="Helical domain of apoptotic protease-activating factors"/>
    <property type="match status" value="1"/>
</dbReference>
<dbReference type="InterPro" id="IPR042197">
    <property type="entry name" value="Apaf_helical"/>
</dbReference>
<keyword evidence="6" id="KW-0175">Coiled coil</keyword>
<dbReference type="SUPFAM" id="SSF52540">
    <property type="entry name" value="P-loop containing nucleoside triphosphate hydrolases"/>
    <property type="match status" value="1"/>
</dbReference>
<dbReference type="CDD" id="cd14798">
    <property type="entry name" value="RX-CC_like"/>
    <property type="match status" value="1"/>
</dbReference>
<dbReference type="SUPFAM" id="SSF52047">
    <property type="entry name" value="RNI-like"/>
    <property type="match status" value="1"/>
</dbReference>
<dbReference type="PANTHER" id="PTHR23155:SF1005">
    <property type="entry name" value="OS07G0197300 PROTEIN"/>
    <property type="match status" value="1"/>
</dbReference>
<dbReference type="EMBL" id="LT934114">
    <property type="protein sequence ID" value="VAH54423.1"/>
    <property type="molecule type" value="Genomic_DNA"/>
</dbReference>
<dbReference type="Gene3D" id="1.10.10.10">
    <property type="entry name" value="Winged helix-like DNA-binding domain superfamily/Winged helix DNA-binding domain"/>
    <property type="match status" value="1"/>
</dbReference>
<dbReference type="Gene3D" id="3.80.10.10">
    <property type="entry name" value="Ribonuclease Inhibitor"/>
    <property type="match status" value="1"/>
</dbReference>
<keyword evidence="2" id="KW-0433">Leucine-rich repeat</keyword>
<dbReference type="InterPro" id="IPR058922">
    <property type="entry name" value="WHD_DRP"/>
</dbReference>
<dbReference type="OMA" id="TSSHAMK"/>
<reference evidence="11 12" key="1">
    <citation type="submission" date="2017-09" db="EMBL/GenBank/DDBJ databases">
        <authorList>
            <consortium name="International Durum Wheat Genome Sequencing Consortium (IDWGSC)"/>
            <person name="Milanesi L."/>
        </authorList>
    </citation>
    <scope>NUCLEOTIDE SEQUENCE [LARGE SCALE GENOMIC DNA]</scope>
    <source>
        <strain evidence="12">cv. Svevo</strain>
    </source>
</reference>
<dbReference type="Pfam" id="PF23598">
    <property type="entry name" value="LRR_14"/>
    <property type="match status" value="1"/>
</dbReference>
<dbReference type="GO" id="GO:0042742">
    <property type="term" value="P:defense response to bacterium"/>
    <property type="evidence" value="ECO:0007669"/>
    <property type="project" value="UniProtKB-ARBA"/>
</dbReference>
<feature type="domain" description="Disease resistance N-terminal" evidence="8">
    <location>
        <begin position="7"/>
        <end position="88"/>
    </location>
</feature>
<dbReference type="Proteomes" id="UP000324705">
    <property type="component" value="Chromosome 2B"/>
</dbReference>
<evidence type="ECO:0000256" key="2">
    <source>
        <dbReference type="ARBA" id="ARBA00022614"/>
    </source>
</evidence>
<dbReference type="InterPro" id="IPR038005">
    <property type="entry name" value="RX-like_CC"/>
</dbReference>
<evidence type="ECO:0000256" key="1">
    <source>
        <dbReference type="ARBA" id="ARBA00008894"/>
    </source>
</evidence>
<evidence type="ECO:0000256" key="3">
    <source>
        <dbReference type="ARBA" id="ARBA00022737"/>
    </source>
</evidence>
<keyword evidence="12" id="KW-1185">Reference proteome</keyword>
<dbReference type="InterPro" id="IPR002182">
    <property type="entry name" value="NB-ARC"/>
</dbReference>
<dbReference type="GO" id="GO:0009626">
    <property type="term" value="P:plant-type hypersensitive response"/>
    <property type="evidence" value="ECO:0007669"/>
    <property type="project" value="UniProtKB-ARBA"/>
</dbReference>
<dbReference type="InterPro" id="IPR027417">
    <property type="entry name" value="P-loop_NTPase"/>
</dbReference>
<accession>A0A9R1Q378</accession>
<keyword evidence="5" id="KW-0611">Plant defense</keyword>
<dbReference type="InterPro" id="IPR044974">
    <property type="entry name" value="Disease_R_plants"/>
</dbReference>
<proteinExistence type="inferred from homology"/>
<evidence type="ECO:0000256" key="4">
    <source>
        <dbReference type="ARBA" id="ARBA00022741"/>
    </source>
</evidence>
<dbReference type="Gene3D" id="1.20.5.4130">
    <property type="match status" value="1"/>
</dbReference>
<evidence type="ECO:0000313" key="11">
    <source>
        <dbReference type="EMBL" id="VAH54423.1"/>
    </source>
</evidence>
<dbReference type="GO" id="GO:0043531">
    <property type="term" value="F:ADP binding"/>
    <property type="evidence" value="ECO:0007669"/>
    <property type="project" value="InterPro"/>
</dbReference>
<dbReference type="InterPro" id="IPR036388">
    <property type="entry name" value="WH-like_DNA-bd_sf"/>
</dbReference>
<dbReference type="Pfam" id="PF18052">
    <property type="entry name" value="Rx_N"/>
    <property type="match status" value="1"/>
</dbReference>
<keyword evidence="4" id="KW-0547">Nucleotide-binding</keyword>
<feature type="domain" description="Disease resistance protein winged helix" evidence="9">
    <location>
        <begin position="454"/>
        <end position="526"/>
    </location>
</feature>
<dbReference type="InterPro" id="IPR055414">
    <property type="entry name" value="LRR_R13L4/SHOC2-like"/>
</dbReference>
<dbReference type="Pfam" id="PF00931">
    <property type="entry name" value="NB-ARC"/>
    <property type="match status" value="1"/>
</dbReference>
<feature type="domain" description="NB-ARC" evidence="7">
    <location>
        <begin position="180"/>
        <end position="359"/>
    </location>
</feature>
<keyword evidence="3" id="KW-0677">Repeat</keyword>
<dbReference type="InterPro" id="IPR041118">
    <property type="entry name" value="Rx_N"/>
</dbReference>
<evidence type="ECO:0000256" key="5">
    <source>
        <dbReference type="ARBA" id="ARBA00022821"/>
    </source>
</evidence>
<organism evidence="11 12">
    <name type="scientific">Triticum turgidum subsp. durum</name>
    <name type="common">Durum wheat</name>
    <name type="synonym">Triticum durum</name>
    <dbReference type="NCBI Taxonomy" id="4567"/>
    <lineage>
        <taxon>Eukaryota</taxon>
        <taxon>Viridiplantae</taxon>
        <taxon>Streptophyta</taxon>
        <taxon>Embryophyta</taxon>
        <taxon>Tracheophyta</taxon>
        <taxon>Spermatophyta</taxon>
        <taxon>Magnoliopsida</taxon>
        <taxon>Liliopsida</taxon>
        <taxon>Poales</taxon>
        <taxon>Poaceae</taxon>
        <taxon>BOP clade</taxon>
        <taxon>Pooideae</taxon>
        <taxon>Triticodae</taxon>
        <taxon>Triticeae</taxon>
        <taxon>Triticinae</taxon>
        <taxon>Triticum</taxon>
    </lineage>
</organism>
<dbReference type="Gene3D" id="3.40.50.300">
    <property type="entry name" value="P-loop containing nucleotide triphosphate hydrolases"/>
    <property type="match status" value="1"/>
</dbReference>
<evidence type="ECO:0000259" key="10">
    <source>
        <dbReference type="Pfam" id="PF23598"/>
    </source>
</evidence>
<evidence type="ECO:0000259" key="7">
    <source>
        <dbReference type="Pfam" id="PF00931"/>
    </source>
</evidence>
<dbReference type="PRINTS" id="PR00364">
    <property type="entry name" value="DISEASERSIST"/>
</dbReference>
<feature type="domain" description="Disease resistance R13L4/SHOC-2-like LRR" evidence="10">
    <location>
        <begin position="591"/>
        <end position="931"/>
    </location>
</feature>
<evidence type="ECO:0000259" key="8">
    <source>
        <dbReference type="Pfam" id="PF18052"/>
    </source>
</evidence>
<evidence type="ECO:0000256" key="6">
    <source>
        <dbReference type="ARBA" id="ARBA00023054"/>
    </source>
</evidence>
<dbReference type="Gramene" id="TRITD2Bv1G257070.1">
    <property type="protein sequence ID" value="TRITD2Bv1G257070.1"/>
    <property type="gene ID" value="TRITD2Bv1G257070"/>
</dbReference>
<sequence>MEAATQLASIVGELVGKEYRQLRGVGGQVAELSDELDTMNAILRMLSDAEEGTVDHFIRVWMKQVRELAYDAEDCVHLYILRIRCRPKDRFLVWSKRMLSTLFPRRRLAREIEALRARAVVISERHARYGVSREALLRGSTSSLPAPAPVPGHALGRLAANGHDQLVGITDKANKLAEKVEEVSENEHDKKLKVFSIVGFGGLGKTTLAMEVCRKLEGSFQRQALVSVSQAFHGNKDLEGLLKRMLQQIVELKPDNAKGIKEEDPLDGINEMGVDLLTIKLNELLRNIRYLIVVDDVWTVAAWDTIGSKLPDYNNGSRIIVTTRIEIVANACSGSSVDGDCIYRIKPLDTGDSKTLFLSRVLRSRSDTLPNNLKAEMNKILEKCGGLPMAIISIASILGSYTSSESKDTWERVRKSIGSQMESHPTLEGMKQIVTLSYNHLHYYLKGCMMYVSIFPEDYVIVKNRLLRRWVAEGLVAEIRGLTLMEVAEAYYNELVSRSMIDRAGDIVNHYDGRLETCRVHDMVLEVMVSKSLEANFVSLVGGSYEGMSYGSIRRLSIHAGEEVVSMESTSNKITSSHAMKNGIEGMKMEHVRSLSMFDLRDHMKVLDRLGEFSLLRVLDLEDCMGIENKHLRHVCRMYLLRFLSMKGTSIDEMPPEVGDLENLETLDVRETNLEDLPETVSKLEKLEHLQINNKADKYLGCWIARRGLGRMKALRMVNTVVFGSDAKAAKELGELQQMRELRITMDTRDPDDPHHEDVREKLAKSLSKMYSLRWLSIGSKGYKDSDALNFLDGINPPPPLLEYLRIGASIDELPTWVSSLNNLVEIVIAWTYLFGAQLFGPVCELPNLKRMHLERYSCRDAELIADTAYAFPALKDLYVNFLYEDIKVLLFQEASMAKLETLSVRFPTDVFKEVAGMEHLRSLKEVQLIGRKGNSSLGYALDQLKKLNEKRQESNMIKVAVKYERSHHPATCLYIGGPFCSLFSRKCYFCRFFFKFVYYFPVSCRYQLVVIPAVVVVFASFPVKLAGGSSAA</sequence>
<dbReference type="PANTHER" id="PTHR23155">
    <property type="entry name" value="DISEASE RESISTANCE PROTEIN RP"/>
    <property type="match status" value="1"/>
</dbReference>
<name>A0A9R1Q378_TRITD</name>
<dbReference type="FunFam" id="1.10.10.10:FF:000322">
    <property type="entry name" value="Probable disease resistance protein At1g63360"/>
    <property type="match status" value="1"/>
</dbReference>
<dbReference type="GO" id="GO:0002758">
    <property type="term" value="P:innate immune response-activating signaling pathway"/>
    <property type="evidence" value="ECO:0007669"/>
    <property type="project" value="UniProtKB-ARBA"/>
</dbReference>
<evidence type="ECO:0000259" key="9">
    <source>
        <dbReference type="Pfam" id="PF23559"/>
    </source>
</evidence>
<evidence type="ECO:0008006" key="13">
    <source>
        <dbReference type="Google" id="ProtNLM"/>
    </source>
</evidence>
<protein>
    <recommendedName>
        <fullName evidence="13">Disease resistance protein RPM1</fullName>
    </recommendedName>
</protein>
<comment type="similarity">
    <text evidence="1">Belongs to the disease resistance NB-LRR family.</text>
</comment>
<evidence type="ECO:0000313" key="12">
    <source>
        <dbReference type="Proteomes" id="UP000324705"/>
    </source>
</evidence>
<gene>
    <name evidence="11" type="ORF">TRITD_2Bv1G257070</name>
</gene>
<dbReference type="AlphaFoldDB" id="A0A9R1Q378"/>
<dbReference type="Pfam" id="PF23559">
    <property type="entry name" value="WHD_DRP"/>
    <property type="match status" value="1"/>
</dbReference>
<dbReference type="InterPro" id="IPR032675">
    <property type="entry name" value="LRR_dom_sf"/>
</dbReference>